<keyword evidence="8" id="KW-1185">Reference proteome</keyword>
<evidence type="ECO:0000256" key="1">
    <source>
        <dbReference type="ARBA" id="ARBA00022527"/>
    </source>
</evidence>
<keyword evidence="2" id="KW-0808">Transferase</keyword>
<evidence type="ECO:0000256" key="5">
    <source>
        <dbReference type="ARBA" id="ARBA00022840"/>
    </source>
</evidence>
<dbReference type="InterPro" id="IPR008271">
    <property type="entry name" value="Ser/Thr_kinase_AS"/>
</dbReference>
<name>A0AAD1XTK7_EUPCR</name>
<dbReference type="Gene3D" id="1.10.510.10">
    <property type="entry name" value="Transferase(Phosphotransferase) domain 1"/>
    <property type="match status" value="1"/>
</dbReference>
<gene>
    <name evidence="7" type="ORF">ECRASSUSDP1_LOCUS20117</name>
</gene>
<keyword evidence="3" id="KW-0547">Nucleotide-binding</keyword>
<dbReference type="GO" id="GO:0005634">
    <property type="term" value="C:nucleus"/>
    <property type="evidence" value="ECO:0007669"/>
    <property type="project" value="TreeGrafter"/>
</dbReference>
<evidence type="ECO:0000256" key="3">
    <source>
        <dbReference type="ARBA" id="ARBA00022741"/>
    </source>
</evidence>
<dbReference type="Proteomes" id="UP001295684">
    <property type="component" value="Unassembled WGS sequence"/>
</dbReference>
<dbReference type="InterPro" id="IPR011009">
    <property type="entry name" value="Kinase-like_dom_sf"/>
</dbReference>
<dbReference type="PROSITE" id="PS00108">
    <property type="entry name" value="PROTEIN_KINASE_ST"/>
    <property type="match status" value="1"/>
</dbReference>
<keyword evidence="4" id="KW-0418">Kinase</keyword>
<sequence>MANKNPSMNQKVIEATQKEHQAMQFFSEHPNILTSYYMEENGCREDNGVIEECTYLVLETCVNGTLSHLLARNGALIEPVVKFYFTQLLSAVAYIHSLGYAHLDIKPQNILFDENYNIRLADFGTIEEDVRQDGLCCWKKGTDSFMAPEIKNMKKLQKPYNMYKADVYSLGMTLLIMLTMKHPYSKENNKNDDFISTNNSGDSISSLSNNSESFARMNELEEELGVMNLISFMLHPDPSMRPTCEEIFTHPWMNDSSLDIRNDEVYSQVCSGKDPLFTHNTVTYN</sequence>
<accession>A0AAD1XTK7</accession>
<comment type="caution">
    <text evidence="7">The sequence shown here is derived from an EMBL/GenBank/DDBJ whole genome shotgun (WGS) entry which is preliminary data.</text>
</comment>
<evidence type="ECO:0000259" key="6">
    <source>
        <dbReference type="PROSITE" id="PS50011"/>
    </source>
</evidence>
<proteinExistence type="predicted"/>
<dbReference type="SMART" id="SM00220">
    <property type="entry name" value="S_TKc"/>
    <property type="match status" value="1"/>
</dbReference>
<evidence type="ECO:0000256" key="4">
    <source>
        <dbReference type="ARBA" id="ARBA00022777"/>
    </source>
</evidence>
<reference evidence="7" key="1">
    <citation type="submission" date="2023-07" db="EMBL/GenBank/DDBJ databases">
        <authorList>
            <consortium name="AG Swart"/>
            <person name="Singh M."/>
            <person name="Singh A."/>
            <person name="Seah K."/>
            <person name="Emmerich C."/>
        </authorList>
    </citation>
    <scope>NUCLEOTIDE SEQUENCE</scope>
    <source>
        <strain evidence="7">DP1</strain>
    </source>
</reference>
<dbReference type="GO" id="GO:0005524">
    <property type="term" value="F:ATP binding"/>
    <property type="evidence" value="ECO:0007669"/>
    <property type="project" value="UniProtKB-KW"/>
</dbReference>
<dbReference type="InterPro" id="IPR000719">
    <property type="entry name" value="Prot_kinase_dom"/>
</dbReference>
<dbReference type="Pfam" id="PF00069">
    <property type="entry name" value="Pkinase"/>
    <property type="match status" value="1"/>
</dbReference>
<evidence type="ECO:0000313" key="8">
    <source>
        <dbReference type="Proteomes" id="UP001295684"/>
    </source>
</evidence>
<dbReference type="SUPFAM" id="SSF56112">
    <property type="entry name" value="Protein kinase-like (PK-like)"/>
    <property type="match status" value="1"/>
</dbReference>
<keyword evidence="1" id="KW-0723">Serine/threonine-protein kinase</keyword>
<evidence type="ECO:0000313" key="7">
    <source>
        <dbReference type="EMBL" id="CAI2378717.1"/>
    </source>
</evidence>
<dbReference type="GO" id="GO:0004674">
    <property type="term" value="F:protein serine/threonine kinase activity"/>
    <property type="evidence" value="ECO:0007669"/>
    <property type="project" value="UniProtKB-KW"/>
</dbReference>
<dbReference type="AlphaFoldDB" id="A0AAD1XTK7"/>
<feature type="domain" description="Protein kinase" evidence="6">
    <location>
        <begin position="1"/>
        <end position="253"/>
    </location>
</feature>
<organism evidence="7 8">
    <name type="scientific">Euplotes crassus</name>
    <dbReference type="NCBI Taxonomy" id="5936"/>
    <lineage>
        <taxon>Eukaryota</taxon>
        <taxon>Sar</taxon>
        <taxon>Alveolata</taxon>
        <taxon>Ciliophora</taxon>
        <taxon>Intramacronucleata</taxon>
        <taxon>Spirotrichea</taxon>
        <taxon>Hypotrichia</taxon>
        <taxon>Euplotida</taxon>
        <taxon>Euplotidae</taxon>
        <taxon>Moneuplotes</taxon>
    </lineage>
</organism>
<evidence type="ECO:0000256" key="2">
    <source>
        <dbReference type="ARBA" id="ARBA00022679"/>
    </source>
</evidence>
<dbReference type="PANTHER" id="PTHR24345:SF0">
    <property type="entry name" value="CELL CYCLE SERINE_THREONINE-PROTEIN KINASE CDC5_MSD2"/>
    <property type="match status" value="1"/>
</dbReference>
<dbReference type="PROSITE" id="PS50011">
    <property type="entry name" value="PROTEIN_KINASE_DOM"/>
    <property type="match status" value="1"/>
</dbReference>
<protein>
    <recommendedName>
        <fullName evidence="6">Protein kinase domain-containing protein</fullName>
    </recommendedName>
</protein>
<keyword evidence="5" id="KW-0067">ATP-binding</keyword>
<dbReference type="PANTHER" id="PTHR24345">
    <property type="entry name" value="SERINE/THREONINE-PROTEIN KINASE PLK"/>
    <property type="match status" value="1"/>
</dbReference>
<dbReference type="EMBL" id="CAMPGE010020476">
    <property type="protein sequence ID" value="CAI2378717.1"/>
    <property type="molecule type" value="Genomic_DNA"/>
</dbReference>